<dbReference type="AlphaFoldDB" id="A0A9P8TGW3"/>
<evidence type="ECO:0000256" key="5">
    <source>
        <dbReference type="ARBA" id="ARBA00023163"/>
    </source>
</evidence>
<keyword evidence="5" id="KW-0804">Transcription</keyword>
<dbReference type="PROSITE" id="PS00463">
    <property type="entry name" value="ZN2_CY6_FUNGAL_1"/>
    <property type="match status" value="1"/>
</dbReference>
<dbReference type="SMART" id="SM00066">
    <property type="entry name" value="GAL4"/>
    <property type="match status" value="1"/>
</dbReference>
<dbReference type="CDD" id="cd00067">
    <property type="entry name" value="GAL4"/>
    <property type="match status" value="1"/>
</dbReference>
<evidence type="ECO:0000259" key="8">
    <source>
        <dbReference type="PROSITE" id="PS50048"/>
    </source>
</evidence>
<dbReference type="SUPFAM" id="SSF57701">
    <property type="entry name" value="Zn2/Cys6 DNA-binding domain"/>
    <property type="match status" value="1"/>
</dbReference>
<reference evidence="9" key="2">
    <citation type="submission" date="2021-01" db="EMBL/GenBank/DDBJ databases">
        <authorList>
            <person name="Schikora-Tamarit M.A."/>
        </authorList>
    </citation>
    <scope>NUCLEOTIDE SEQUENCE</scope>
    <source>
        <strain evidence="9">CBS2887</strain>
    </source>
</reference>
<evidence type="ECO:0000256" key="1">
    <source>
        <dbReference type="ARBA" id="ARBA00022723"/>
    </source>
</evidence>
<proteinExistence type="predicted"/>
<dbReference type="Gene3D" id="4.10.240.10">
    <property type="entry name" value="Zn(2)-C6 fungal-type DNA-binding domain"/>
    <property type="match status" value="1"/>
</dbReference>
<evidence type="ECO:0000256" key="7">
    <source>
        <dbReference type="SAM" id="MobiDB-lite"/>
    </source>
</evidence>
<evidence type="ECO:0000256" key="3">
    <source>
        <dbReference type="ARBA" id="ARBA00023015"/>
    </source>
</evidence>
<dbReference type="GO" id="GO:0003677">
    <property type="term" value="F:DNA binding"/>
    <property type="evidence" value="ECO:0007669"/>
    <property type="project" value="UniProtKB-KW"/>
</dbReference>
<dbReference type="InterPro" id="IPR036864">
    <property type="entry name" value="Zn2-C6_fun-type_DNA-bd_sf"/>
</dbReference>
<gene>
    <name evidence="9" type="ORF">WICPIJ_008721</name>
</gene>
<feature type="compositionally biased region" description="Low complexity" evidence="7">
    <location>
        <begin position="155"/>
        <end position="169"/>
    </location>
</feature>
<dbReference type="OrthoDB" id="3981281at2759"/>
<evidence type="ECO:0000313" key="9">
    <source>
        <dbReference type="EMBL" id="KAH3679113.1"/>
    </source>
</evidence>
<evidence type="ECO:0000313" key="10">
    <source>
        <dbReference type="Proteomes" id="UP000774326"/>
    </source>
</evidence>
<dbReference type="PANTHER" id="PTHR36206">
    <property type="entry name" value="ASPERCRYPTIN BIOSYNTHESIS CLUSTER-SPECIFIC TRANSCRIPTION REGULATOR ATNN-RELATED"/>
    <property type="match status" value="1"/>
</dbReference>
<keyword evidence="1" id="KW-0479">Metal-binding</keyword>
<feature type="compositionally biased region" description="Basic and acidic residues" evidence="7">
    <location>
        <begin position="184"/>
        <end position="201"/>
    </location>
</feature>
<keyword evidence="10" id="KW-1185">Reference proteome</keyword>
<keyword evidence="3" id="KW-0805">Transcription regulation</keyword>
<dbReference type="EMBL" id="JAEUBG010005022">
    <property type="protein sequence ID" value="KAH3679113.1"/>
    <property type="molecule type" value="Genomic_DNA"/>
</dbReference>
<dbReference type="Pfam" id="PF00172">
    <property type="entry name" value="Zn_clus"/>
    <property type="match status" value="1"/>
</dbReference>
<evidence type="ECO:0000256" key="2">
    <source>
        <dbReference type="ARBA" id="ARBA00022833"/>
    </source>
</evidence>
<evidence type="ECO:0000256" key="4">
    <source>
        <dbReference type="ARBA" id="ARBA00023125"/>
    </source>
</evidence>
<dbReference type="GO" id="GO:0008270">
    <property type="term" value="F:zinc ion binding"/>
    <property type="evidence" value="ECO:0007669"/>
    <property type="project" value="InterPro"/>
</dbReference>
<sequence length="302" mass="34302">MKLPSIDHFMNVQSLPSPISSRASSLSSNRSSLSLAATISSSLEHIISPIQTPSPQFSCFDPYSYNYKAQHVYLPNTLVPQQQFILGPANQQSQQQQYQYQYQYHNQPQHHQYQQQYQNQIYYYPMTPSPPLPSQQLSPVTTEFKFQYPTHQTPKKPTVSNNSPNSTTKNKTKISCPRPTKKVSQLDDLDHNDTKRMDGSKIGKPAKRRTRTGCLTCRKRRIKCDEMKPFCGNCAKSKIYCHGYVNKPTKAELKLMAKMKKQEGHTFQFEIQTDSTSNPSSIDSNSRPTAGAHVHNSTTACC</sequence>
<accession>A0A9P8TGW3</accession>
<evidence type="ECO:0000256" key="6">
    <source>
        <dbReference type="ARBA" id="ARBA00023242"/>
    </source>
</evidence>
<feature type="domain" description="Zn(2)-C6 fungal-type" evidence="8">
    <location>
        <begin position="213"/>
        <end position="241"/>
    </location>
</feature>
<keyword evidence="4" id="KW-0238">DNA-binding</keyword>
<dbReference type="GO" id="GO:0000981">
    <property type="term" value="F:DNA-binding transcription factor activity, RNA polymerase II-specific"/>
    <property type="evidence" value="ECO:0007669"/>
    <property type="project" value="InterPro"/>
</dbReference>
<feature type="compositionally biased region" description="Low complexity" evidence="7">
    <location>
        <begin position="273"/>
        <end position="286"/>
    </location>
</feature>
<keyword evidence="6" id="KW-0539">Nucleus</keyword>
<dbReference type="PANTHER" id="PTHR36206:SF13">
    <property type="entry name" value="TRANSCRIPTIONAL REGULATORY PROTEIN MOC3"/>
    <property type="match status" value="1"/>
</dbReference>
<comment type="caution">
    <text evidence="9">The sequence shown here is derived from an EMBL/GenBank/DDBJ whole genome shotgun (WGS) entry which is preliminary data.</text>
</comment>
<reference evidence="9" key="1">
    <citation type="journal article" date="2021" name="Open Biol.">
        <title>Shared evolutionary footprints suggest mitochondrial oxidative damage underlies multiple complex I losses in fungi.</title>
        <authorList>
            <person name="Schikora-Tamarit M.A."/>
            <person name="Marcet-Houben M."/>
            <person name="Nosek J."/>
            <person name="Gabaldon T."/>
        </authorList>
    </citation>
    <scope>NUCLEOTIDE SEQUENCE</scope>
    <source>
        <strain evidence="9">CBS2887</strain>
    </source>
</reference>
<dbReference type="InterPro" id="IPR001138">
    <property type="entry name" value="Zn2Cys6_DnaBD"/>
</dbReference>
<protein>
    <recommendedName>
        <fullName evidence="8">Zn(2)-C6 fungal-type domain-containing protein</fullName>
    </recommendedName>
</protein>
<dbReference type="InterPro" id="IPR052360">
    <property type="entry name" value="Transcr_Regulatory_Proteins"/>
</dbReference>
<organism evidence="9 10">
    <name type="scientific">Wickerhamomyces pijperi</name>
    <name type="common">Yeast</name>
    <name type="synonym">Pichia pijperi</name>
    <dbReference type="NCBI Taxonomy" id="599730"/>
    <lineage>
        <taxon>Eukaryota</taxon>
        <taxon>Fungi</taxon>
        <taxon>Dikarya</taxon>
        <taxon>Ascomycota</taxon>
        <taxon>Saccharomycotina</taxon>
        <taxon>Saccharomycetes</taxon>
        <taxon>Phaffomycetales</taxon>
        <taxon>Wickerhamomycetaceae</taxon>
        <taxon>Wickerhamomyces</taxon>
    </lineage>
</organism>
<feature type="region of interest" description="Disordered" evidence="7">
    <location>
        <begin position="149"/>
        <end position="206"/>
    </location>
</feature>
<dbReference type="Proteomes" id="UP000774326">
    <property type="component" value="Unassembled WGS sequence"/>
</dbReference>
<name>A0A9P8TGW3_WICPI</name>
<feature type="region of interest" description="Disordered" evidence="7">
    <location>
        <begin position="273"/>
        <end position="302"/>
    </location>
</feature>
<dbReference type="PROSITE" id="PS50048">
    <property type="entry name" value="ZN2_CY6_FUNGAL_2"/>
    <property type="match status" value="1"/>
</dbReference>
<keyword evidence="2" id="KW-0862">Zinc</keyword>